<accession>A0A0D2KVX8</accession>
<evidence type="ECO:0000313" key="4">
    <source>
        <dbReference type="EMBL" id="KJA18817.1"/>
    </source>
</evidence>
<feature type="domain" description="L-tryptophan decarboxylase PsiD-like" evidence="3">
    <location>
        <begin position="44"/>
        <end position="172"/>
    </location>
</feature>
<keyword evidence="5" id="KW-1185">Reference proteome</keyword>
<gene>
    <name evidence="4" type="ORF">HYPSUDRAFT_144417</name>
</gene>
<proteinExistence type="predicted"/>
<evidence type="ECO:0000256" key="1">
    <source>
        <dbReference type="ARBA" id="ARBA00022793"/>
    </source>
</evidence>
<dbReference type="InterPro" id="IPR022237">
    <property type="entry name" value="PsiD-like"/>
</dbReference>
<dbReference type="OMA" id="LIHSACE"/>
<dbReference type="Pfam" id="PF12588">
    <property type="entry name" value="PSDC"/>
    <property type="match status" value="1"/>
</dbReference>
<dbReference type="Proteomes" id="UP000054270">
    <property type="component" value="Unassembled WGS sequence"/>
</dbReference>
<dbReference type="EMBL" id="KN817584">
    <property type="protein sequence ID" value="KJA18817.1"/>
    <property type="molecule type" value="Genomic_DNA"/>
</dbReference>
<dbReference type="InterPro" id="IPR003817">
    <property type="entry name" value="PS_Dcarbxylase"/>
</dbReference>
<dbReference type="GO" id="GO:0006646">
    <property type="term" value="P:phosphatidylethanolamine biosynthetic process"/>
    <property type="evidence" value="ECO:0007669"/>
    <property type="project" value="TreeGrafter"/>
</dbReference>
<keyword evidence="2" id="KW-0456">Lyase</keyword>
<dbReference type="PANTHER" id="PTHR10067:SF9">
    <property type="entry name" value="PHOSPHATIDYLSERINE DECARBOXYLASE FAMILY PROTEIN (AFU_ORTHOLOGUE AFUA_7G01730)"/>
    <property type="match status" value="1"/>
</dbReference>
<name>A0A0D2KVX8_HYPSF</name>
<organism evidence="4 5">
    <name type="scientific">Hypholoma sublateritium (strain FD-334 SS-4)</name>
    <dbReference type="NCBI Taxonomy" id="945553"/>
    <lineage>
        <taxon>Eukaryota</taxon>
        <taxon>Fungi</taxon>
        <taxon>Dikarya</taxon>
        <taxon>Basidiomycota</taxon>
        <taxon>Agaricomycotina</taxon>
        <taxon>Agaricomycetes</taxon>
        <taxon>Agaricomycetidae</taxon>
        <taxon>Agaricales</taxon>
        <taxon>Agaricineae</taxon>
        <taxon>Strophariaceae</taxon>
        <taxon>Hypholoma</taxon>
    </lineage>
</organism>
<sequence>MPPVTALSRYGGWLPKSRKIHQAFFEERIKFARHRSQRNLGHEPAIAAFERAIKADPIMSLLFDKIFLQVSPMNQIADFEELLNMMDGIIVAAPKFQVAEGAEGEPIGVPMYLLFDLLSNTDAAHDLFRMPVFNVALKNVLDTWGDYLKTDDSNNTLTDADDGWFGQAGLRSLEEKRGIFNNTYVTPDPDAVNRGYASWDIFFTREIQSSARPIDAADNKSLIHSACESTVYRIARGVQAHDQFWLKAQAYSLYDMLSIGADHSYVKPFVGGTVYQAFLSPQDYHRWRCPVDGVIEKAIVVPGSYYAVIPDDGAAADDPDFEEHDPRGALIRSQAWLTITSARALIFIRANNPVIGLMCFIGVGMAEVSTCTLSVVDGQSVSTGDELGMFHFGGSSHSLVFGPQVNVTFADNVVIDQHLLVNSIIAQVSPAVVPV</sequence>
<reference evidence="5" key="1">
    <citation type="submission" date="2014-04" db="EMBL/GenBank/DDBJ databases">
        <title>Evolutionary Origins and Diversification of the Mycorrhizal Mutualists.</title>
        <authorList>
            <consortium name="DOE Joint Genome Institute"/>
            <consortium name="Mycorrhizal Genomics Consortium"/>
            <person name="Kohler A."/>
            <person name="Kuo A."/>
            <person name="Nagy L.G."/>
            <person name="Floudas D."/>
            <person name="Copeland A."/>
            <person name="Barry K.W."/>
            <person name="Cichocki N."/>
            <person name="Veneault-Fourrey C."/>
            <person name="LaButti K."/>
            <person name="Lindquist E.A."/>
            <person name="Lipzen A."/>
            <person name="Lundell T."/>
            <person name="Morin E."/>
            <person name="Murat C."/>
            <person name="Riley R."/>
            <person name="Ohm R."/>
            <person name="Sun H."/>
            <person name="Tunlid A."/>
            <person name="Henrissat B."/>
            <person name="Grigoriev I.V."/>
            <person name="Hibbett D.S."/>
            <person name="Martin F."/>
        </authorList>
    </citation>
    <scope>NUCLEOTIDE SEQUENCE [LARGE SCALE GENOMIC DNA]</scope>
    <source>
        <strain evidence="5">FD-334 SS-4</strain>
    </source>
</reference>
<keyword evidence="1" id="KW-0210">Decarboxylase</keyword>
<dbReference type="STRING" id="945553.A0A0D2KVX8"/>
<evidence type="ECO:0000259" key="3">
    <source>
        <dbReference type="Pfam" id="PF12588"/>
    </source>
</evidence>
<dbReference type="AlphaFoldDB" id="A0A0D2KVX8"/>
<dbReference type="OrthoDB" id="5973539at2759"/>
<dbReference type="Pfam" id="PF02666">
    <property type="entry name" value="PS_Dcarbxylase"/>
    <property type="match status" value="1"/>
</dbReference>
<protein>
    <recommendedName>
        <fullName evidence="3">L-tryptophan decarboxylase PsiD-like domain-containing protein</fullName>
    </recommendedName>
</protein>
<dbReference type="GO" id="GO:0004609">
    <property type="term" value="F:phosphatidylserine decarboxylase activity"/>
    <property type="evidence" value="ECO:0007669"/>
    <property type="project" value="InterPro"/>
</dbReference>
<dbReference type="PANTHER" id="PTHR10067">
    <property type="entry name" value="PHOSPHATIDYLSERINE DECARBOXYLASE"/>
    <property type="match status" value="1"/>
</dbReference>
<evidence type="ECO:0000256" key="2">
    <source>
        <dbReference type="ARBA" id="ARBA00023239"/>
    </source>
</evidence>
<dbReference type="GO" id="GO:0005739">
    <property type="term" value="C:mitochondrion"/>
    <property type="evidence" value="ECO:0007669"/>
    <property type="project" value="TreeGrafter"/>
</dbReference>
<evidence type="ECO:0000313" key="5">
    <source>
        <dbReference type="Proteomes" id="UP000054270"/>
    </source>
</evidence>